<protein>
    <submittedName>
        <fullName evidence="1">Uncharacterized protein</fullName>
    </submittedName>
</protein>
<proteinExistence type="predicted"/>
<evidence type="ECO:0000313" key="1">
    <source>
        <dbReference type="EMBL" id="OYW98169.1"/>
    </source>
</evidence>
<evidence type="ECO:0000313" key="2">
    <source>
        <dbReference type="Proteomes" id="UP000215616"/>
    </source>
</evidence>
<accession>A0A258CR88</accession>
<name>A0A258CR88_CAUVI</name>
<dbReference type="InterPro" id="IPR035230">
    <property type="entry name" value="CnrY"/>
</dbReference>
<gene>
    <name evidence="1" type="ORF">B7Z12_20335</name>
</gene>
<dbReference type="EMBL" id="NCDQ01000541">
    <property type="protein sequence ID" value="OYW98169.1"/>
    <property type="molecule type" value="Genomic_DNA"/>
</dbReference>
<organism evidence="1 2">
    <name type="scientific">Caulobacter vibrioides</name>
    <name type="common">Caulobacter crescentus</name>
    <dbReference type="NCBI Taxonomy" id="155892"/>
    <lineage>
        <taxon>Bacteria</taxon>
        <taxon>Pseudomonadati</taxon>
        <taxon>Pseudomonadota</taxon>
        <taxon>Alphaproteobacteria</taxon>
        <taxon>Caulobacterales</taxon>
        <taxon>Caulobacteraceae</taxon>
        <taxon>Caulobacter</taxon>
    </lineage>
</organism>
<dbReference type="Pfam" id="PF17524">
    <property type="entry name" value="CnrY"/>
    <property type="match status" value="1"/>
</dbReference>
<sequence length="99" mass="10263">MSDFDKWLKGAAKAQLELSAAAAEALALRLAGELPPSAVESRREWRQLTACLVVATLFGAATTGGLGMIKGPQTQLAARWPAAAFSVSPSNLLAPRDAG</sequence>
<comment type="caution">
    <text evidence="1">The sequence shown here is derived from an EMBL/GenBank/DDBJ whole genome shotgun (WGS) entry which is preliminary data.</text>
</comment>
<dbReference type="Proteomes" id="UP000215616">
    <property type="component" value="Unassembled WGS sequence"/>
</dbReference>
<dbReference type="NCBIfam" id="NF033790">
    <property type="entry name" value="CnrY_NccY_antiS"/>
    <property type="match status" value="1"/>
</dbReference>
<reference evidence="1 2" key="1">
    <citation type="submission" date="2017-03" db="EMBL/GenBank/DDBJ databases">
        <title>Lifting the veil on microbial sulfur biogeochemistry in mining wastewaters.</title>
        <authorList>
            <person name="Kantor R.S."/>
            <person name="Colenbrander Nelson T."/>
            <person name="Marshall S."/>
            <person name="Bennett D."/>
            <person name="Apte S."/>
            <person name="Camacho D."/>
            <person name="Thomas B.C."/>
            <person name="Warren L.A."/>
            <person name="Banfield J.F."/>
        </authorList>
    </citation>
    <scope>NUCLEOTIDE SEQUENCE [LARGE SCALE GENOMIC DNA]</scope>
    <source>
        <strain evidence="1">32-67-7</strain>
    </source>
</reference>
<dbReference type="AlphaFoldDB" id="A0A258CR88"/>